<accession>A0ACC0WTT1</accession>
<sequence>MESWYNTPTASKTVVVGSMLRYFPNKKHLNTVEKKPALWWKSELAFFCDDIRAVLLVVYFSLLFLCLVLTWIHHLSHRLEHVLSALASPCVTARHLASSARCYCESPAHPSIQKFHSSAPPCLVHRPLPPSRATHPWSFA</sequence>
<evidence type="ECO:0000313" key="2">
    <source>
        <dbReference type="Proteomes" id="UP001163321"/>
    </source>
</evidence>
<dbReference type="Proteomes" id="UP001163321">
    <property type="component" value="Chromosome 1"/>
</dbReference>
<keyword evidence="2" id="KW-1185">Reference proteome</keyword>
<name>A0ACC0WTT1_9STRA</name>
<proteinExistence type="predicted"/>
<protein>
    <submittedName>
        <fullName evidence="1">Uncharacterized protein</fullName>
    </submittedName>
</protein>
<reference evidence="1 2" key="1">
    <citation type="journal article" date="2022" name="bioRxiv">
        <title>The genome of the oomycete Peronosclerospora sorghi, a cosmopolitan pathogen of maize and sorghum, is inflated with dispersed pseudogenes.</title>
        <authorList>
            <person name="Fletcher K."/>
            <person name="Martin F."/>
            <person name="Isakeit T."/>
            <person name="Cavanaugh K."/>
            <person name="Magill C."/>
            <person name="Michelmore R."/>
        </authorList>
    </citation>
    <scope>NUCLEOTIDE SEQUENCE [LARGE SCALE GENOMIC DNA]</scope>
    <source>
        <strain evidence="1">P6</strain>
    </source>
</reference>
<gene>
    <name evidence="1" type="ORF">PsorP6_002134</name>
</gene>
<evidence type="ECO:0000313" key="1">
    <source>
        <dbReference type="EMBL" id="KAI9921508.1"/>
    </source>
</evidence>
<dbReference type="EMBL" id="CM047580">
    <property type="protein sequence ID" value="KAI9921508.1"/>
    <property type="molecule type" value="Genomic_DNA"/>
</dbReference>
<comment type="caution">
    <text evidence="1">The sequence shown here is derived from an EMBL/GenBank/DDBJ whole genome shotgun (WGS) entry which is preliminary data.</text>
</comment>
<organism evidence="1 2">
    <name type="scientific">Peronosclerospora sorghi</name>
    <dbReference type="NCBI Taxonomy" id="230839"/>
    <lineage>
        <taxon>Eukaryota</taxon>
        <taxon>Sar</taxon>
        <taxon>Stramenopiles</taxon>
        <taxon>Oomycota</taxon>
        <taxon>Peronosporomycetes</taxon>
        <taxon>Peronosporales</taxon>
        <taxon>Peronosporaceae</taxon>
        <taxon>Peronosclerospora</taxon>
    </lineage>
</organism>